<keyword evidence="1" id="KW-0812">Transmembrane</keyword>
<evidence type="ECO:0000313" key="3">
    <source>
        <dbReference type="Proteomes" id="UP000240760"/>
    </source>
</evidence>
<reference evidence="2 3" key="1">
    <citation type="submission" date="2016-07" db="EMBL/GenBank/DDBJ databases">
        <title>Multiple horizontal gene transfer events from other fungi enriched the ability of initially mycotrophic Trichoderma (Ascomycota) to feed on dead plant biomass.</title>
        <authorList>
            <consortium name="DOE Joint Genome Institute"/>
            <person name="Aerts A."/>
            <person name="Atanasova L."/>
            <person name="Chenthamara K."/>
            <person name="Zhang J."/>
            <person name="Grujic M."/>
            <person name="Henrissat B."/>
            <person name="Kuo A."/>
            <person name="Salamov A."/>
            <person name="Lipzen A."/>
            <person name="Labutti K."/>
            <person name="Barry K."/>
            <person name="Miao Y."/>
            <person name="Rahimi M.J."/>
            <person name="Shen Q."/>
            <person name="Grigoriev I.V."/>
            <person name="Kubicek C.P."/>
            <person name="Druzhinina I.S."/>
        </authorList>
    </citation>
    <scope>NUCLEOTIDE SEQUENCE [LARGE SCALE GENOMIC DNA]</scope>
    <source>
        <strain evidence="2 3">ATCC 18648</strain>
    </source>
</reference>
<keyword evidence="3" id="KW-1185">Reference proteome</keyword>
<evidence type="ECO:0000313" key="2">
    <source>
        <dbReference type="EMBL" id="PTB77629.1"/>
    </source>
</evidence>
<evidence type="ECO:0000256" key="1">
    <source>
        <dbReference type="SAM" id="Phobius"/>
    </source>
</evidence>
<proteinExistence type="predicted"/>
<feature type="transmembrane region" description="Helical" evidence="1">
    <location>
        <begin position="110"/>
        <end position="129"/>
    </location>
</feature>
<gene>
    <name evidence="2" type="ORF">M440DRAFT_1400568</name>
</gene>
<name>A0A2T4C7S8_TRILO</name>
<accession>A0A2T4C7S8</accession>
<dbReference type="Proteomes" id="UP000240760">
    <property type="component" value="Unassembled WGS sequence"/>
</dbReference>
<keyword evidence="1" id="KW-1133">Transmembrane helix</keyword>
<dbReference type="AlphaFoldDB" id="A0A2T4C7S8"/>
<sequence length="130" mass="14905">MTSLQATQRPSLDSAIEFGRRMNKMRTALAPHRSAQANVHYHENPKNNQIACWVWFERKPAWHQRSGRLDWRLLLLDARASGWSESQRWAVSLSVRVRLNLKVVNACSAIWIQMLVLLMVACVCVCGCVC</sequence>
<organism evidence="2 3">
    <name type="scientific">Trichoderma longibrachiatum ATCC 18648</name>
    <dbReference type="NCBI Taxonomy" id="983965"/>
    <lineage>
        <taxon>Eukaryota</taxon>
        <taxon>Fungi</taxon>
        <taxon>Dikarya</taxon>
        <taxon>Ascomycota</taxon>
        <taxon>Pezizomycotina</taxon>
        <taxon>Sordariomycetes</taxon>
        <taxon>Hypocreomycetidae</taxon>
        <taxon>Hypocreales</taxon>
        <taxon>Hypocreaceae</taxon>
        <taxon>Trichoderma</taxon>
    </lineage>
</organism>
<protein>
    <submittedName>
        <fullName evidence="2">Uncharacterized protein</fullName>
    </submittedName>
</protein>
<keyword evidence="1" id="KW-0472">Membrane</keyword>
<dbReference type="EMBL" id="KZ679130">
    <property type="protein sequence ID" value="PTB77629.1"/>
    <property type="molecule type" value="Genomic_DNA"/>
</dbReference>